<protein>
    <submittedName>
        <fullName evidence="3">Uncharacterized protein LOC105851519</fullName>
    </submittedName>
</protein>
<dbReference type="RefSeq" id="XP_027193034.1">
    <property type="nucleotide sequence ID" value="XM_027337233.1"/>
</dbReference>
<evidence type="ECO:0000256" key="1">
    <source>
        <dbReference type="SAM" id="MobiDB-lite"/>
    </source>
</evidence>
<organism evidence="2 3">
    <name type="scientific">Cicer arietinum</name>
    <name type="common">Chickpea</name>
    <name type="synonym">Garbanzo</name>
    <dbReference type="NCBI Taxonomy" id="3827"/>
    <lineage>
        <taxon>Eukaryota</taxon>
        <taxon>Viridiplantae</taxon>
        <taxon>Streptophyta</taxon>
        <taxon>Embryophyta</taxon>
        <taxon>Tracheophyta</taxon>
        <taxon>Spermatophyta</taxon>
        <taxon>Magnoliopsida</taxon>
        <taxon>eudicotyledons</taxon>
        <taxon>Gunneridae</taxon>
        <taxon>Pentapetalae</taxon>
        <taxon>rosids</taxon>
        <taxon>fabids</taxon>
        <taxon>Fabales</taxon>
        <taxon>Fabaceae</taxon>
        <taxon>Papilionoideae</taxon>
        <taxon>50 kb inversion clade</taxon>
        <taxon>NPAAA clade</taxon>
        <taxon>Hologalegina</taxon>
        <taxon>IRL clade</taxon>
        <taxon>Cicereae</taxon>
        <taxon>Cicer</taxon>
    </lineage>
</organism>
<keyword evidence="2" id="KW-1185">Reference proteome</keyword>
<dbReference type="AlphaFoldDB" id="A0A3Q7XHA7"/>
<sequence>MTSNFVKLEKFDGGNFIRWQKKMKFLLTTLKVVYVLNTTRPLEKEVKTLVETRERQKWDNDDYICMGHILNGMSDSLFDTYQSSISAKELWETLESRYMQKDATSKKFLVSQFNNYKMVDNKLVMEQMHEIERILNNYEQHQMHMDETIIVSSIIDKLPPLWKDFKKSMKHKKEDISLEQFDNHLRLEEEYCKQEDIKNQFSHENVHVMEEGNSNKSFKKRNRDFDKSHEKHNDNDSGATRHVCKNKELFKTVDEEDGSLLYMGNASTV</sequence>
<feature type="region of interest" description="Disordered" evidence="1">
    <location>
        <begin position="209"/>
        <end position="240"/>
    </location>
</feature>
<feature type="compositionally biased region" description="Basic and acidic residues" evidence="1">
    <location>
        <begin position="223"/>
        <end position="235"/>
    </location>
</feature>
<proteinExistence type="predicted"/>
<dbReference type="PANTHER" id="PTHR47592:SF29">
    <property type="entry name" value="ZINC FINGER, CCHC-TYPE"/>
    <property type="match status" value="1"/>
</dbReference>
<accession>A0A3Q7XHA7</accession>
<name>A0A3Q7XHA7_CICAR</name>
<reference evidence="2" key="1">
    <citation type="journal article" date="2013" name="Nat. Biotechnol.">
        <title>Draft genome sequence of chickpea (Cicer arietinum) provides a resource for trait improvement.</title>
        <authorList>
            <person name="Varshney R.K."/>
            <person name="Song C."/>
            <person name="Saxena R.K."/>
            <person name="Azam S."/>
            <person name="Yu S."/>
            <person name="Sharpe A.G."/>
            <person name="Cannon S."/>
            <person name="Baek J."/>
            <person name="Rosen B.D."/>
            <person name="Tar'an B."/>
            <person name="Millan T."/>
            <person name="Zhang X."/>
            <person name="Ramsay L.D."/>
            <person name="Iwata A."/>
            <person name="Wang Y."/>
            <person name="Nelson W."/>
            <person name="Farmer A.D."/>
            <person name="Gaur P.M."/>
            <person name="Soderlund C."/>
            <person name="Penmetsa R.V."/>
            <person name="Xu C."/>
            <person name="Bharti A.K."/>
            <person name="He W."/>
            <person name="Winter P."/>
            <person name="Zhao S."/>
            <person name="Hane J.K."/>
            <person name="Carrasquilla-Garcia N."/>
            <person name="Condie J.A."/>
            <person name="Upadhyaya H.D."/>
            <person name="Luo M.C."/>
            <person name="Thudi M."/>
            <person name="Gowda C.L."/>
            <person name="Singh N.P."/>
            <person name="Lichtenzveig J."/>
            <person name="Gali K.K."/>
            <person name="Rubio J."/>
            <person name="Nadarajan N."/>
            <person name="Dolezel J."/>
            <person name="Bansal K.C."/>
            <person name="Xu X."/>
            <person name="Edwards D."/>
            <person name="Zhang G."/>
            <person name="Kahl G."/>
            <person name="Gil J."/>
            <person name="Singh K.B."/>
            <person name="Datta S.K."/>
            <person name="Jackson S.A."/>
            <person name="Wang J."/>
            <person name="Cook D.R."/>
        </authorList>
    </citation>
    <scope>NUCLEOTIDE SEQUENCE [LARGE SCALE GENOMIC DNA]</scope>
    <source>
        <strain evidence="2">cv. CDC Frontier</strain>
    </source>
</reference>
<reference evidence="3" key="2">
    <citation type="submission" date="2025-08" db="UniProtKB">
        <authorList>
            <consortium name="RefSeq"/>
        </authorList>
    </citation>
    <scope>IDENTIFICATION</scope>
    <source>
        <tissue evidence="3">Etiolated seedlings</tissue>
    </source>
</reference>
<dbReference type="PANTHER" id="PTHR47592">
    <property type="entry name" value="PBF68 PROTEIN"/>
    <property type="match status" value="1"/>
</dbReference>
<gene>
    <name evidence="3" type="primary">LOC105851519</name>
</gene>
<evidence type="ECO:0000313" key="3">
    <source>
        <dbReference type="RefSeq" id="XP_027193034.1"/>
    </source>
</evidence>
<dbReference type="Pfam" id="PF14223">
    <property type="entry name" value="Retrotran_gag_2"/>
    <property type="match status" value="1"/>
</dbReference>
<evidence type="ECO:0000313" key="2">
    <source>
        <dbReference type="Proteomes" id="UP000087171"/>
    </source>
</evidence>
<dbReference type="OrthoDB" id="1740512at2759"/>
<dbReference type="Proteomes" id="UP000087171">
    <property type="component" value="Chromosome Ca1"/>
</dbReference>